<dbReference type="PANTHER" id="PTHR30348">
    <property type="entry name" value="UNCHARACTERIZED PROTEIN YECE"/>
    <property type="match status" value="1"/>
</dbReference>
<evidence type="ECO:0000313" key="1">
    <source>
        <dbReference type="EMBL" id="CUT00171.1"/>
    </source>
</evidence>
<accession>A0A656D514</accession>
<dbReference type="InterPro" id="IPR036520">
    <property type="entry name" value="UPF0759_sf"/>
</dbReference>
<reference evidence="1 2" key="1">
    <citation type="submission" date="2015-11" db="EMBL/GenBank/DDBJ databases">
        <authorList>
            <person name="Varghese N."/>
        </authorList>
    </citation>
    <scope>NUCLEOTIDE SEQUENCE [LARGE SCALE GENOMIC DNA]</scope>
    <source>
        <strain evidence="1 2">JGI-24</strain>
    </source>
</reference>
<organism evidence="1 2">
    <name type="scientific">Kryptobacter tengchongensis</name>
    <dbReference type="NCBI Taxonomy" id="1643429"/>
    <lineage>
        <taxon>Bacteria</taxon>
        <taxon>Pseudomonadati</taxon>
        <taxon>Candidatus Kryptoniota</taxon>
        <taxon>Candidatus Kryptobacter</taxon>
    </lineage>
</organism>
<dbReference type="Pfam" id="PF01904">
    <property type="entry name" value="DUF72"/>
    <property type="match status" value="1"/>
</dbReference>
<dbReference type="Gene3D" id="3.20.20.410">
    <property type="entry name" value="Protein of unknown function UPF0759"/>
    <property type="match status" value="1"/>
</dbReference>
<dbReference type="Proteomes" id="UP000243065">
    <property type="component" value="Unassembled WGS sequence"/>
</dbReference>
<name>A0A656D514_KRYT1</name>
<dbReference type="RefSeq" id="WP_072150178.1">
    <property type="nucleotide sequence ID" value="NZ_CZVU01000025.1"/>
</dbReference>
<dbReference type="EMBL" id="CZVU01000025">
    <property type="protein sequence ID" value="CUT00171.1"/>
    <property type="molecule type" value="Genomic_DNA"/>
</dbReference>
<evidence type="ECO:0000313" key="2">
    <source>
        <dbReference type="Proteomes" id="UP000243065"/>
    </source>
</evidence>
<keyword evidence="2" id="KW-1185">Reference proteome</keyword>
<dbReference type="InterPro" id="IPR002763">
    <property type="entry name" value="DUF72"/>
</dbReference>
<dbReference type="OrthoDB" id="9780310at2"/>
<dbReference type="SUPFAM" id="SSF117396">
    <property type="entry name" value="TM1631-like"/>
    <property type="match status" value="1"/>
</dbReference>
<sequence>MAKIYIGTSGYYYRHWIGRFYPEKLIKDKWLEYYSKVFDTVELNTTFYHLPRAKTLEGWIRKTPFHFLFSVKVHQVITHIKKLKDVRSDFYGFMKVIKPLRVYNRIGCILHQFPPTLEYDTSLLRDYISLLPKGYRHVFEFRNAEFFNDTIFLILKENGIALCISHMRGLFAPPIATSDFVYFRFHGPEERYRSIYNDEQIEDFARLIWNFLLEDKIVFAYFNNDYNAYAVENAISLKKSLLKLINSKQIEDEDENN</sequence>
<dbReference type="AlphaFoldDB" id="A0A656D514"/>
<gene>
    <name evidence="1" type="ORF">JGI24_00732</name>
</gene>
<proteinExistence type="predicted"/>
<protein>
    <submittedName>
        <fullName evidence="1">Uncharacterized conserved protein YecE, DUF72 family</fullName>
    </submittedName>
</protein>
<dbReference type="PANTHER" id="PTHR30348:SF4">
    <property type="entry name" value="DUF72 DOMAIN-CONTAINING PROTEIN"/>
    <property type="match status" value="1"/>
</dbReference>